<evidence type="ECO:0000256" key="2">
    <source>
        <dbReference type="SAM" id="SignalP"/>
    </source>
</evidence>
<keyword evidence="5" id="KW-1185">Reference proteome</keyword>
<organism evidence="4 6">
    <name type="scientific">Frigoribacterium faeni</name>
    <dbReference type="NCBI Taxonomy" id="145483"/>
    <lineage>
        <taxon>Bacteria</taxon>
        <taxon>Bacillati</taxon>
        <taxon>Actinomycetota</taxon>
        <taxon>Actinomycetes</taxon>
        <taxon>Micrococcales</taxon>
        <taxon>Microbacteriaceae</taxon>
        <taxon>Frigoribacterium</taxon>
    </lineage>
</organism>
<evidence type="ECO:0000313" key="5">
    <source>
        <dbReference type="Proteomes" id="UP000321154"/>
    </source>
</evidence>
<protein>
    <recommendedName>
        <fullName evidence="7">DUF3558 domain-containing protein</fullName>
    </recommendedName>
</protein>
<dbReference type="AlphaFoldDB" id="A0A7W3JK81"/>
<feature type="signal peptide" evidence="2">
    <location>
        <begin position="1"/>
        <end position="25"/>
    </location>
</feature>
<dbReference type="RefSeq" id="WP_146855658.1">
    <property type="nucleotide sequence ID" value="NZ_BAAAHR010000007.1"/>
</dbReference>
<dbReference type="EMBL" id="JACGWW010000003">
    <property type="protein sequence ID" value="MBA8814219.1"/>
    <property type="molecule type" value="Genomic_DNA"/>
</dbReference>
<reference evidence="3 5" key="1">
    <citation type="submission" date="2019-07" db="EMBL/GenBank/DDBJ databases">
        <title>Whole genome shotgun sequence of Frigoribacterium faeni NBRC 103066.</title>
        <authorList>
            <person name="Hosoyama A."/>
            <person name="Uohara A."/>
            <person name="Ohji S."/>
            <person name="Ichikawa N."/>
        </authorList>
    </citation>
    <scope>NUCLEOTIDE SEQUENCE [LARGE SCALE GENOMIC DNA]</scope>
    <source>
        <strain evidence="3 5">NBRC 103066</strain>
    </source>
</reference>
<feature type="compositionally biased region" description="Low complexity" evidence="1">
    <location>
        <begin position="25"/>
        <end position="51"/>
    </location>
</feature>
<gene>
    <name evidence="4" type="ORF">FB463_002485</name>
    <name evidence="3" type="ORF">FFA01_19970</name>
</gene>
<proteinExistence type="predicted"/>
<dbReference type="PROSITE" id="PS51257">
    <property type="entry name" value="PROKAR_LIPOPROTEIN"/>
    <property type="match status" value="1"/>
</dbReference>
<sequence>MTTARTLAIAGALAFAAVTLTGCTADSTTADPSSSPSAGVSSTPSTTPDSSAEGAPSTTPEPTESAAAPVVTIPTDCTQVTDADTYAAQLTLAPLNPEAAPRRDGTPFGARTPEVPPTDADPVEIVDSAASIDCLWRDPGADITGLEVALGRLDQATSTSLLDQVAAAGATCTDEHDGRVCQVSTTTEPYGTDLTKTYFVRGDLVIYVSQSNYPTDDLLGSMLAHLES</sequence>
<accession>A0A7W3JK81</accession>
<keyword evidence="2" id="KW-0732">Signal</keyword>
<reference evidence="4 6" key="2">
    <citation type="submission" date="2020-07" db="EMBL/GenBank/DDBJ databases">
        <title>Sequencing the genomes of 1000 actinobacteria strains.</title>
        <authorList>
            <person name="Klenk H.-P."/>
        </authorList>
    </citation>
    <scope>NUCLEOTIDE SEQUENCE [LARGE SCALE GENOMIC DNA]</scope>
    <source>
        <strain evidence="4 6">DSM 10309</strain>
    </source>
</reference>
<evidence type="ECO:0000256" key="1">
    <source>
        <dbReference type="SAM" id="MobiDB-lite"/>
    </source>
</evidence>
<evidence type="ECO:0000313" key="3">
    <source>
        <dbReference type="EMBL" id="GEK83688.1"/>
    </source>
</evidence>
<evidence type="ECO:0000313" key="6">
    <source>
        <dbReference type="Proteomes" id="UP000522688"/>
    </source>
</evidence>
<dbReference type="Proteomes" id="UP000522688">
    <property type="component" value="Unassembled WGS sequence"/>
</dbReference>
<dbReference type="OrthoDB" id="5123394at2"/>
<feature type="chain" id="PRO_5030932803" description="DUF3558 domain-containing protein" evidence="2">
    <location>
        <begin position="26"/>
        <end position="228"/>
    </location>
</feature>
<evidence type="ECO:0000313" key="4">
    <source>
        <dbReference type="EMBL" id="MBA8814219.1"/>
    </source>
</evidence>
<dbReference type="EMBL" id="BJUV01000018">
    <property type="protein sequence ID" value="GEK83688.1"/>
    <property type="molecule type" value="Genomic_DNA"/>
</dbReference>
<name>A0A7W3JK81_9MICO</name>
<feature type="region of interest" description="Disordered" evidence="1">
    <location>
        <begin position="92"/>
        <end position="121"/>
    </location>
</feature>
<evidence type="ECO:0008006" key="7">
    <source>
        <dbReference type="Google" id="ProtNLM"/>
    </source>
</evidence>
<dbReference type="Proteomes" id="UP000321154">
    <property type="component" value="Unassembled WGS sequence"/>
</dbReference>
<feature type="region of interest" description="Disordered" evidence="1">
    <location>
        <begin position="25"/>
        <end position="69"/>
    </location>
</feature>
<comment type="caution">
    <text evidence="4">The sequence shown here is derived from an EMBL/GenBank/DDBJ whole genome shotgun (WGS) entry which is preliminary data.</text>
</comment>